<organism evidence="11 12">
    <name type="scientific">Manihot esculenta</name>
    <name type="common">Cassava</name>
    <name type="synonym">Jatropha manihot</name>
    <dbReference type="NCBI Taxonomy" id="3983"/>
    <lineage>
        <taxon>Eukaryota</taxon>
        <taxon>Viridiplantae</taxon>
        <taxon>Streptophyta</taxon>
        <taxon>Embryophyta</taxon>
        <taxon>Tracheophyta</taxon>
        <taxon>Spermatophyta</taxon>
        <taxon>Magnoliopsida</taxon>
        <taxon>eudicotyledons</taxon>
        <taxon>Gunneridae</taxon>
        <taxon>Pentapetalae</taxon>
        <taxon>rosids</taxon>
        <taxon>fabids</taxon>
        <taxon>Malpighiales</taxon>
        <taxon>Euphorbiaceae</taxon>
        <taxon>Crotonoideae</taxon>
        <taxon>Manihoteae</taxon>
        <taxon>Manihot</taxon>
    </lineage>
</organism>
<keyword evidence="5" id="KW-0677">Repeat</keyword>
<evidence type="ECO:0000256" key="8">
    <source>
        <dbReference type="PROSITE-ProRule" id="PRU00176"/>
    </source>
</evidence>
<evidence type="ECO:0000313" key="11">
    <source>
        <dbReference type="EMBL" id="OAY28158.1"/>
    </source>
</evidence>
<keyword evidence="4" id="KW-0507">mRNA processing</keyword>
<dbReference type="EMBL" id="CM004401">
    <property type="protein sequence ID" value="OAY28158.1"/>
    <property type="molecule type" value="Genomic_DNA"/>
</dbReference>
<evidence type="ECO:0000313" key="12">
    <source>
        <dbReference type="Proteomes" id="UP000091857"/>
    </source>
</evidence>
<feature type="domain" description="RRM" evidence="10">
    <location>
        <begin position="111"/>
        <end position="189"/>
    </location>
</feature>
<proteinExistence type="predicted"/>
<reference evidence="12" key="1">
    <citation type="journal article" date="2016" name="Nat. Biotechnol.">
        <title>Sequencing wild and cultivated cassava and related species reveals extensive interspecific hybridization and genetic diversity.</title>
        <authorList>
            <person name="Bredeson J.V."/>
            <person name="Lyons J.B."/>
            <person name="Prochnik S.E."/>
            <person name="Wu G.A."/>
            <person name="Ha C.M."/>
            <person name="Edsinger-Gonzales E."/>
            <person name="Grimwood J."/>
            <person name="Schmutz J."/>
            <person name="Rabbi I.Y."/>
            <person name="Egesi C."/>
            <person name="Nauluvula P."/>
            <person name="Lebot V."/>
            <person name="Ndunguru J."/>
            <person name="Mkamilo G."/>
            <person name="Bart R.S."/>
            <person name="Setter T.L."/>
            <person name="Gleadow R.M."/>
            <person name="Kulakow P."/>
            <person name="Ferguson M.E."/>
            <person name="Rounsley S."/>
            <person name="Rokhsar D.S."/>
        </authorList>
    </citation>
    <scope>NUCLEOTIDE SEQUENCE [LARGE SCALE GENOMIC DNA]</scope>
    <source>
        <strain evidence="12">cv. AM560-2</strain>
    </source>
</reference>
<comment type="subcellular location">
    <subcellularLocation>
        <location evidence="1">Plastid</location>
        <location evidence="1">Chloroplast</location>
    </subcellularLocation>
</comment>
<keyword evidence="2" id="KW-0150">Chloroplast</keyword>
<evidence type="ECO:0000256" key="6">
    <source>
        <dbReference type="ARBA" id="ARBA00022884"/>
    </source>
</evidence>
<dbReference type="AlphaFoldDB" id="A0A2C9UCS0"/>
<dbReference type="SMART" id="SM00360">
    <property type="entry name" value="RRM"/>
    <property type="match status" value="2"/>
</dbReference>
<dbReference type="GO" id="GO:1990904">
    <property type="term" value="C:ribonucleoprotein complex"/>
    <property type="evidence" value="ECO:0007669"/>
    <property type="project" value="UniProtKB-KW"/>
</dbReference>
<comment type="caution">
    <text evidence="11">The sequence shown here is derived from an EMBL/GenBank/DDBJ whole genome shotgun (WGS) entry which is preliminary data.</text>
</comment>
<dbReference type="Pfam" id="PF00076">
    <property type="entry name" value="RRM_1"/>
    <property type="match status" value="2"/>
</dbReference>
<dbReference type="InterPro" id="IPR000504">
    <property type="entry name" value="RRM_dom"/>
</dbReference>
<dbReference type="InterPro" id="IPR048289">
    <property type="entry name" value="RRM2_NsCP33-like"/>
</dbReference>
<keyword evidence="12" id="KW-1185">Reference proteome</keyword>
<dbReference type="PROSITE" id="PS50102">
    <property type="entry name" value="RRM"/>
    <property type="match status" value="2"/>
</dbReference>
<protein>
    <recommendedName>
        <fullName evidence="10">RRM domain-containing protein</fullName>
    </recommendedName>
</protein>
<sequence length="283" mass="30737">MAATAAAAVGSSFSPSIHTLKCRNTKNFLSDSLLKVPSTRITTATSIISRSYAIEPLSLVAVSWRVPRVSAAVAQEEAAATTPVEEGLPQDEQQQVAGEGEQEADQVVLNTKLYFGNLPYNVDSAQLAGIIQDYGTPELVEVLYNRDTGRSRGFAFVTMSSVEDCNAVIENLDGSQYMGRILRVNFSDKPKPKEPLYPETEHKLFVGNLSWSVTSESLTEAFQEYGNVVGARVLYDGETGRSRGYGFVCYSTLSEMENALESLNGVELEGRALRVSLAQGKKS</sequence>
<evidence type="ECO:0000259" key="10">
    <source>
        <dbReference type="PROSITE" id="PS50102"/>
    </source>
</evidence>
<keyword evidence="6 8" id="KW-0694">RNA-binding</keyword>
<dbReference type="GO" id="GO:0006397">
    <property type="term" value="P:mRNA processing"/>
    <property type="evidence" value="ECO:0007669"/>
    <property type="project" value="UniProtKB-KW"/>
</dbReference>
<dbReference type="CDD" id="cd21608">
    <property type="entry name" value="RRM2_NsCP33_like"/>
    <property type="match status" value="1"/>
</dbReference>
<dbReference type="OMA" id="HARHGIS"/>
<dbReference type="SUPFAM" id="SSF54928">
    <property type="entry name" value="RNA-binding domain, RBD"/>
    <property type="match status" value="2"/>
</dbReference>
<dbReference type="PANTHER" id="PTHR48025:SF9">
    <property type="entry name" value="OS02G0815200 PROTEIN"/>
    <property type="match status" value="1"/>
</dbReference>
<dbReference type="InterPro" id="IPR050502">
    <property type="entry name" value="Euk_RNA-bind_prot"/>
</dbReference>
<feature type="compositionally biased region" description="Low complexity" evidence="9">
    <location>
        <begin position="79"/>
        <end position="99"/>
    </location>
</feature>
<evidence type="ECO:0000256" key="2">
    <source>
        <dbReference type="ARBA" id="ARBA00022528"/>
    </source>
</evidence>
<dbReference type="PANTHER" id="PTHR48025">
    <property type="entry name" value="OS02G0815200 PROTEIN"/>
    <property type="match status" value="1"/>
</dbReference>
<dbReference type="Proteomes" id="UP000091857">
    <property type="component" value="Chromosome 15"/>
</dbReference>
<evidence type="ECO:0000256" key="7">
    <source>
        <dbReference type="ARBA" id="ARBA00023274"/>
    </source>
</evidence>
<dbReference type="GO" id="GO:0003723">
    <property type="term" value="F:RNA binding"/>
    <property type="evidence" value="ECO:0007669"/>
    <property type="project" value="UniProtKB-UniRule"/>
</dbReference>
<feature type="domain" description="RRM" evidence="10">
    <location>
        <begin position="202"/>
        <end position="280"/>
    </location>
</feature>
<dbReference type="Gramene" id="Manes.15G045900.1.v8.1">
    <property type="protein sequence ID" value="Manes.15G045900.1.v8.1.CDS"/>
    <property type="gene ID" value="Manes.15G045900.v8.1"/>
</dbReference>
<dbReference type="FunFam" id="3.30.70.330:FF:001117">
    <property type="entry name" value="RNA-binding (RRM/RBD/RNP motifs) family protein"/>
    <property type="match status" value="1"/>
</dbReference>
<dbReference type="GO" id="GO:0009507">
    <property type="term" value="C:chloroplast"/>
    <property type="evidence" value="ECO:0007669"/>
    <property type="project" value="UniProtKB-SubCell"/>
</dbReference>
<evidence type="ECO:0000256" key="1">
    <source>
        <dbReference type="ARBA" id="ARBA00004229"/>
    </source>
</evidence>
<dbReference type="FunFam" id="3.30.70.330:FF:000361">
    <property type="entry name" value="28 kDa ribonucleoprotein, chloroplastic"/>
    <property type="match status" value="1"/>
</dbReference>
<feature type="region of interest" description="Disordered" evidence="9">
    <location>
        <begin position="79"/>
        <end position="100"/>
    </location>
</feature>
<dbReference type="InterPro" id="IPR012677">
    <property type="entry name" value="Nucleotide-bd_a/b_plait_sf"/>
</dbReference>
<accession>A0A2C9UCS0</accession>
<evidence type="ECO:0000256" key="9">
    <source>
        <dbReference type="SAM" id="MobiDB-lite"/>
    </source>
</evidence>
<dbReference type="Gene3D" id="3.30.70.330">
    <property type="match status" value="2"/>
</dbReference>
<evidence type="ECO:0000256" key="3">
    <source>
        <dbReference type="ARBA" id="ARBA00022640"/>
    </source>
</evidence>
<keyword evidence="3" id="KW-0934">Plastid</keyword>
<name>A0A2C9UCS0_MANES</name>
<dbReference type="OrthoDB" id="439808at2759"/>
<evidence type="ECO:0000256" key="4">
    <source>
        <dbReference type="ARBA" id="ARBA00022664"/>
    </source>
</evidence>
<dbReference type="InterPro" id="IPR035979">
    <property type="entry name" value="RBD_domain_sf"/>
</dbReference>
<dbReference type="STRING" id="3983.A0A2C9UCS0"/>
<evidence type="ECO:0000256" key="5">
    <source>
        <dbReference type="ARBA" id="ARBA00022737"/>
    </source>
</evidence>
<keyword evidence="7" id="KW-0687">Ribonucleoprotein</keyword>
<gene>
    <name evidence="11" type="ORF">MANES_15G045900v8</name>
</gene>